<dbReference type="EMBL" id="KQ981867">
    <property type="protein sequence ID" value="KYN34038.1"/>
    <property type="molecule type" value="Genomic_DNA"/>
</dbReference>
<sequence length="59" mass="6546">FLIDSGSGSNIIKKRFLKYNVLINRNEILKKSNPGLKKGYVPKLNLAEGVYLGNALIIV</sequence>
<dbReference type="Proteomes" id="UP000078541">
    <property type="component" value="Unassembled WGS sequence"/>
</dbReference>
<evidence type="ECO:0000313" key="1">
    <source>
        <dbReference type="EMBL" id="KYN34038.1"/>
    </source>
</evidence>
<protein>
    <submittedName>
        <fullName evidence="1">Uncharacterized protein</fullName>
    </submittedName>
</protein>
<proteinExistence type="predicted"/>
<organism evidence="1 2">
    <name type="scientific">Trachymyrmex septentrionalis</name>
    <dbReference type="NCBI Taxonomy" id="34720"/>
    <lineage>
        <taxon>Eukaryota</taxon>
        <taxon>Metazoa</taxon>
        <taxon>Ecdysozoa</taxon>
        <taxon>Arthropoda</taxon>
        <taxon>Hexapoda</taxon>
        <taxon>Insecta</taxon>
        <taxon>Pterygota</taxon>
        <taxon>Neoptera</taxon>
        <taxon>Endopterygota</taxon>
        <taxon>Hymenoptera</taxon>
        <taxon>Apocrita</taxon>
        <taxon>Aculeata</taxon>
        <taxon>Formicoidea</taxon>
        <taxon>Formicidae</taxon>
        <taxon>Myrmicinae</taxon>
        <taxon>Trachymyrmex</taxon>
    </lineage>
</organism>
<gene>
    <name evidence="1" type="ORF">ALC56_11634</name>
</gene>
<evidence type="ECO:0000313" key="2">
    <source>
        <dbReference type="Proteomes" id="UP000078541"/>
    </source>
</evidence>
<reference evidence="1 2" key="1">
    <citation type="submission" date="2016-03" db="EMBL/GenBank/DDBJ databases">
        <title>Trachymyrmex septentrionalis WGS genome.</title>
        <authorList>
            <person name="Nygaard S."/>
            <person name="Hu H."/>
            <person name="Boomsma J."/>
            <person name="Zhang G."/>
        </authorList>
    </citation>
    <scope>NUCLEOTIDE SEQUENCE [LARGE SCALE GENOMIC DNA]</scope>
    <source>
        <strain evidence="1">Tsep2-gDNA-1</strain>
        <tissue evidence="1">Whole body</tissue>
    </source>
</reference>
<feature type="non-terminal residue" evidence="1">
    <location>
        <position position="1"/>
    </location>
</feature>
<accession>A0A151JUC3</accession>
<keyword evidence="2" id="KW-1185">Reference proteome</keyword>
<dbReference type="AlphaFoldDB" id="A0A151JUC3"/>
<name>A0A151JUC3_9HYME</name>